<comment type="subcellular location">
    <subcellularLocation>
        <location evidence="1">Membrane</location>
        <topology evidence="1">Multi-pass membrane protein</topology>
    </subcellularLocation>
</comment>
<dbReference type="Proteomes" id="UP000694888">
    <property type="component" value="Unplaced"/>
</dbReference>
<dbReference type="RefSeq" id="XP_035826961.1">
    <property type="nucleotide sequence ID" value="XM_035971068.1"/>
</dbReference>
<protein>
    <submittedName>
        <fullName evidence="8">Cell division control protein 1</fullName>
    </submittedName>
</protein>
<evidence type="ECO:0000256" key="2">
    <source>
        <dbReference type="ARBA" id="ARBA00022692"/>
    </source>
</evidence>
<sequence length="371" mass="42793">MVSLLIMQRRFRNLSIQKVAFALVIIVVAFNEFLVYSFQTFRWTRISKDRAPTEEMVVLFASDPQLIGVQDELGFPIGSIARWDSDRYLQKTFSRAYAHTQPDVIVFLGDIMDEGSKATEAEYQSYLQRFHSIFPETKITKTVIIPGDNDIGGEGRDFRTPFKVDRFEKHFENLTGVVKHGFIDFMKLDIRLNVDKVLETKRLISNLAPKLKEPLRIIINHETVMSKMKGTIYPILRMAQPNILFTGHWHVSEMFECGTCLSENEDIDHWPYNLRGLKNIKDFIEVDLTNLIGVNEILVPTCSYRMGEPNMGYGVAHIERSGRLRYTVLWLPARYTLLYIYVVALVIVSVLLLVSFVTAPRSKVRPPSSYR</sequence>
<keyword evidence="2 5" id="KW-0812">Transmembrane</keyword>
<reference evidence="8" key="1">
    <citation type="submission" date="2025-08" db="UniProtKB">
        <authorList>
            <consortium name="RefSeq"/>
        </authorList>
    </citation>
    <scope>IDENTIFICATION</scope>
</reference>
<dbReference type="InterPro" id="IPR029052">
    <property type="entry name" value="Metallo-depent_PP-like"/>
</dbReference>
<keyword evidence="8" id="KW-0131">Cell cycle</keyword>
<evidence type="ECO:0000259" key="6">
    <source>
        <dbReference type="Pfam" id="PF00149"/>
    </source>
</evidence>
<evidence type="ECO:0000256" key="3">
    <source>
        <dbReference type="ARBA" id="ARBA00022989"/>
    </source>
</evidence>
<name>A0ABM1VX19_APLCA</name>
<evidence type="ECO:0000313" key="7">
    <source>
        <dbReference type="Proteomes" id="UP000694888"/>
    </source>
</evidence>
<gene>
    <name evidence="8" type="primary">LOC101854349</name>
</gene>
<dbReference type="Pfam" id="PF00149">
    <property type="entry name" value="Metallophos"/>
    <property type="match status" value="1"/>
</dbReference>
<evidence type="ECO:0000313" key="8">
    <source>
        <dbReference type="RefSeq" id="XP_035826961.1"/>
    </source>
</evidence>
<dbReference type="GO" id="GO:0051301">
    <property type="term" value="P:cell division"/>
    <property type="evidence" value="ECO:0007669"/>
    <property type="project" value="UniProtKB-KW"/>
</dbReference>
<keyword evidence="7" id="KW-1185">Reference proteome</keyword>
<accession>A0ABM1VX19</accession>
<proteinExistence type="predicted"/>
<feature type="transmembrane region" description="Helical" evidence="5">
    <location>
        <begin position="338"/>
        <end position="359"/>
    </location>
</feature>
<evidence type="ECO:0000256" key="1">
    <source>
        <dbReference type="ARBA" id="ARBA00004141"/>
    </source>
</evidence>
<dbReference type="PANTHER" id="PTHR13315:SF4">
    <property type="entry name" value="METALLOPHOSPHOESTERASE, ISOFORM E"/>
    <property type="match status" value="1"/>
</dbReference>
<dbReference type="InterPro" id="IPR033308">
    <property type="entry name" value="PGAP5/Cdc1/Ted1"/>
</dbReference>
<dbReference type="Gene3D" id="3.60.21.10">
    <property type="match status" value="1"/>
</dbReference>
<keyword evidence="4 5" id="KW-0472">Membrane</keyword>
<organism evidence="7 8">
    <name type="scientific">Aplysia californica</name>
    <name type="common">California sea hare</name>
    <dbReference type="NCBI Taxonomy" id="6500"/>
    <lineage>
        <taxon>Eukaryota</taxon>
        <taxon>Metazoa</taxon>
        <taxon>Spiralia</taxon>
        <taxon>Lophotrochozoa</taxon>
        <taxon>Mollusca</taxon>
        <taxon>Gastropoda</taxon>
        <taxon>Heterobranchia</taxon>
        <taxon>Euthyneura</taxon>
        <taxon>Tectipleura</taxon>
        <taxon>Aplysiida</taxon>
        <taxon>Aplysioidea</taxon>
        <taxon>Aplysiidae</taxon>
        <taxon>Aplysia</taxon>
    </lineage>
</organism>
<dbReference type="InterPro" id="IPR004843">
    <property type="entry name" value="Calcineurin-like_PHP"/>
</dbReference>
<evidence type="ECO:0000256" key="5">
    <source>
        <dbReference type="SAM" id="Phobius"/>
    </source>
</evidence>
<dbReference type="GeneID" id="101854349"/>
<keyword evidence="8" id="KW-0132">Cell division</keyword>
<dbReference type="SUPFAM" id="SSF56300">
    <property type="entry name" value="Metallo-dependent phosphatases"/>
    <property type="match status" value="1"/>
</dbReference>
<feature type="domain" description="Calcineurin-like phosphoesterase" evidence="6">
    <location>
        <begin position="56"/>
        <end position="251"/>
    </location>
</feature>
<dbReference type="PANTHER" id="PTHR13315">
    <property type="entry name" value="METALLO PHOSPHOESTERASE RELATED"/>
    <property type="match status" value="1"/>
</dbReference>
<keyword evidence="3 5" id="KW-1133">Transmembrane helix</keyword>
<evidence type="ECO:0000256" key="4">
    <source>
        <dbReference type="ARBA" id="ARBA00023136"/>
    </source>
</evidence>